<dbReference type="InterPro" id="IPR012036">
    <property type="entry name" value="Phage_Mu_Gp28"/>
</dbReference>
<evidence type="ECO:0000313" key="2">
    <source>
        <dbReference type="Proteomes" id="UP000578000"/>
    </source>
</evidence>
<dbReference type="PIRSF" id="PIRSF007056">
    <property type="entry name" value="UCP007056"/>
    <property type="match status" value="1"/>
</dbReference>
<organism evidence="1 2">
    <name type="scientific">Acetobacter lovaniensis</name>
    <dbReference type="NCBI Taxonomy" id="104100"/>
    <lineage>
        <taxon>Bacteria</taxon>
        <taxon>Pseudomonadati</taxon>
        <taxon>Pseudomonadota</taxon>
        <taxon>Alphaproteobacteria</taxon>
        <taxon>Acetobacterales</taxon>
        <taxon>Acetobacteraceae</taxon>
        <taxon>Acetobacter</taxon>
    </lineage>
</organism>
<proteinExistence type="predicted"/>
<dbReference type="Gene3D" id="3.40.50.300">
    <property type="entry name" value="P-loop containing nucleotide triphosphate hydrolases"/>
    <property type="match status" value="1"/>
</dbReference>
<dbReference type="RefSeq" id="WP_166114907.1">
    <property type="nucleotide sequence ID" value="NZ_BAABDB010000036.1"/>
</dbReference>
<reference evidence="1 2" key="1">
    <citation type="submission" date="2020-08" db="EMBL/GenBank/DDBJ databases">
        <title>Genomic Encyclopedia of Type Strains, Phase IV (KMG-IV): sequencing the most valuable type-strain genomes for metagenomic binning, comparative biology and taxonomic classification.</title>
        <authorList>
            <person name="Goeker M."/>
        </authorList>
    </citation>
    <scope>NUCLEOTIDE SEQUENCE [LARGE SCALE GENOMIC DNA]</scope>
    <source>
        <strain evidence="1 2">DSM 4491</strain>
    </source>
</reference>
<gene>
    <name evidence="1" type="ORF">HNR55_002045</name>
</gene>
<protein>
    <submittedName>
        <fullName evidence="1">Phage FluMu gp28-like protein</fullName>
    </submittedName>
</protein>
<accession>A0A841QER1</accession>
<dbReference type="AlphaFoldDB" id="A0A841QER1"/>
<dbReference type="EMBL" id="JACHIE010000008">
    <property type="protein sequence ID" value="MBB6457449.1"/>
    <property type="molecule type" value="Genomic_DNA"/>
</dbReference>
<dbReference type="Gene3D" id="3.30.420.240">
    <property type="match status" value="1"/>
</dbReference>
<name>A0A841QER1_9PROT</name>
<dbReference type="InterPro" id="IPR027417">
    <property type="entry name" value="P-loop_NTPase"/>
</dbReference>
<comment type="caution">
    <text evidence="1">The sequence shown here is derived from an EMBL/GenBank/DDBJ whole genome shotgun (WGS) entry which is preliminary data.</text>
</comment>
<evidence type="ECO:0000313" key="1">
    <source>
        <dbReference type="EMBL" id="MBB6457449.1"/>
    </source>
</evidence>
<dbReference type="Pfam" id="PF03237">
    <property type="entry name" value="Terminase_6N"/>
    <property type="match status" value="1"/>
</dbReference>
<keyword evidence="2" id="KW-1185">Reference proteome</keyword>
<sequence length="525" mass="58292">MQKSEFASLFLSYQSELMATTAIEAVTVVEKSRRIGYSWVASYRAALTAAAAADAGGMDVFYIGYNLDMAREFIDYCAEHLAQIHKITATVHESVFHDPDHPEKDCKVFRIDLPSGFKILALPSVPRALRGMQGLVIIDEAAFHDDLDELLKAALALLMWGGRVLVISTHNGDTNPFNVLVQSIRAGRKPYKLLRVTLDDALADGLYHKICERTGEVWSAEGEAAWRQSIIDFYGDAADEELFCIPRASAGSAIPLALIEARTTPVPVVRWSCTTEFTLLPEHVRVAEAKRFCETELLPHLELLDQKTPHALGEDFARSGDLSVFWPVAIERSLLRRTPFLLELRNVPFEQQKQILWFVLDRLPMLRGVKLDGRGNGQWLGEVTMQRYGGIVEVVMLSEAWYRDNMPPFKAAFEDGLITVPADRDVHDDLRSLQIVRGVIRVPEGRSTGRDGNKRHGDAAVAGALAYAASRADPEVYEYTAVPDPIRNMGGRADYSGADTPDARNRLEDYGAQSDNFGMRGGVAL</sequence>
<dbReference type="Proteomes" id="UP000578000">
    <property type="component" value="Unassembled WGS sequence"/>
</dbReference>